<organism evidence="1 2">
    <name type="scientific">Elysia crispata</name>
    <name type="common">lettuce slug</name>
    <dbReference type="NCBI Taxonomy" id="231223"/>
    <lineage>
        <taxon>Eukaryota</taxon>
        <taxon>Metazoa</taxon>
        <taxon>Spiralia</taxon>
        <taxon>Lophotrochozoa</taxon>
        <taxon>Mollusca</taxon>
        <taxon>Gastropoda</taxon>
        <taxon>Heterobranchia</taxon>
        <taxon>Euthyneura</taxon>
        <taxon>Panpulmonata</taxon>
        <taxon>Sacoglossa</taxon>
        <taxon>Placobranchoidea</taxon>
        <taxon>Plakobranchidae</taxon>
        <taxon>Elysia</taxon>
    </lineage>
</organism>
<evidence type="ECO:0000313" key="2">
    <source>
        <dbReference type="Proteomes" id="UP001283361"/>
    </source>
</evidence>
<proteinExistence type="predicted"/>
<accession>A0AAE1DLB8</accession>
<evidence type="ECO:0000313" key="1">
    <source>
        <dbReference type="EMBL" id="KAK3774886.1"/>
    </source>
</evidence>
<keyword evidence="2" id="KW-1185">Reference proteome</keyword>
<comment type="caution">
    <text evidence="1">The sequence shown here is derived from an EMBL/GenBank/DDBJ whole genome shotgun (WGS) entry which is preliminary data.</text>
</comment>
<sequence>MFAVADRYCSTFCYKRYHQVEDCWEKKQESRNNVAAVSFTIRIETPGERKRHRSSRSEAGRSSYRDFMATAASARSKSLKRNWADELSITESQKVAVIHGIWDRPLKTS</sequence>
<protein>
    <submittedName>
        <fullName evidence="1">Uncharacterized protein</fullName>
    </submittedName>
</protein>
<dbReference type="EMBL" id="JAWDGP010003379">
    <property type="protein sequence ID" value="KAK3774886.1"/>
    <property type="molecule type" value="Genomic_DNA"/>
</dbReference>
<name>A0AAE1DLB8_9GAST</name>
<dbReference type="Proteomes" id="UP001283361">
    <property type="component" value="Unassembled WGS sequence"/>
</dbReference>
<gene>
    <name evidence="1" type="ORF">RRG08_007245</name>
</gene>
<reference evidence="1" key="1">
    <citation type="journal article" date="2023" name="G3 (Bethesda)">
        <title>A reference genome for the long-term kleptoplast-retaining sea slug Elysia crispata morphotype clarki.</title>
        <authorList>
            <person name="Eastman K.E."/>
            <person name="Pendleton A.L."/>
            <person name="Shaikh M.A."/>
            <person name="Suttiyut T."/>
            <person name="Ogas R."/>
            <person name="Tomko P."/>
            <person name="Gavelis G."/>
            <person name="Widhalm J.R."/>
            <person name="Wisecaver J.H."/>
        </authorList>
    </citation>
    <scope>NUCLEOTIDE SEQUENCE</scope>
    <source>
        <strain evidence="1">ECLA1</strain>
    </source>
</reference>
<dbReference type="AlphaFoldDB" id="A0AAE1DLB8"/>